<organism evidence="7 8">
    <name type="scientific">Pelagibacter ubique</name>
    <dbReference type="NCBI Taxonomy" id="198252"/>
    <lineage>
        <taxon>Bacteria</taxon>
        <taxon>Pseudomonadati</taxon>
        <taxon>Pseudomonadota</taxon>
        <taxon>Alphaproteobacteria</taxon>
        <taxon>Candidatus Pelagibacterales</taxon>
        <taxon>Candidatus Pelagibacteraceae</taxon>
        <taxon>Candidatus Pelagibacter</taxon>
    </lineage>
</organism>
<dbReference type="Gene3D" id="3.20.20.300">
    <property type="entry name" value="Glycoside hydrolase, family 3, N-terminal domain"/>
    <property type="match status" value="1"/>
</dbReference>
<keyword evidence="5" id="KW-0326">Glycosidase</keyword>
<protein>
    <recommendedName>
        <fullName evidence="3">beta-N-acetylhexosaminidase</fullName>
        <ecNumber evidence="3">3.2.1.52</ecNumber>
    </recommendedName>
</protein>
<name>A0ABX1T399_PELUQ</name>
<dbReference type="InterPro" id="IPR036962">
    <property type="entry name" value="Glyco_hydro_3_N_sf"/>
</dbReference>
<dbReference type="Proteomes" id="UP001166004">
    <property type="component" value="Unassembled WGS sequence"/>
</dbReference>
<evidence type="ECO:0000256" key="4">
    <source>
        <dbReference type="ARBA" id="ARBA00022801"/>
    </source>
</evidence>
<feature type="domain" description="Glycoside hydrolase family 3 N-terminal" evidence="6">
    <location>
        <begin position="18"/>
        <end position="292"/>
    </location>
</feature>
<dbReference type="InterPro" id="IPR050226">
    <property type="entry name" value="NagZ_Beta-hexosaminidase"/>
</dbReference>
<comment type="caution">
    <text evidence="7">The sequence shown here is derived from an EMBL/GenBank/DDBJ whole genome shotgun (WGS) entry which is preliminary data.</text>
</comment>
<evidence type="ECO:0000313" key="8">
    <source>
        <dbReference type="Proteomes" id="UP001166004"/>
    </source>
</evidence>
<evidence type="ECO:0000256" key="5">
    <source>
        <dbReference type="ARBA" id="ARBA00023295"/>
    </source>
</evidence>
<dbReference type="PANTHER" id="PTHR30480">
    <property type="entry name" value="BETA-HEXOSAMINIDASE-RELATED"/>
    <property type="match status" value="1"/>
</dbReference>
<evidence type="ECO:0000256" key="3">
    <source>
        <dbReference type="ARBA" id="ARBA00012663"/>
    </source>
</evidence>
<dbReference type="RefSeq" id="WP_169036539.1">
    <property type="nucleotide sequence ID" value="NZ_LANA01000002.1"/>
</dbReference>
<reference evidence="7 8" key="1">
    <citation type="submission" date="2019-07" db="EMBL/GenBank/DDBJ databases">
        <title>SAR11 Genome Evolution.</title>
        <authorList>
            <person name="Giovannoni S."/>
        </authorList>
    </citation>
    <scope>NUCLEOTIDE SEQUENCE [LARGE SCALE GENOMIC DNA]</scope>
    <source>
        <strain evidence="7 8">HTCC9565</strain>
    </source>
</reference>
<sequence length="316" mass="36404">MMNSRRSFITGIKSIVLSSKEKKFLKKYKPWGIILFSRNIKSLKQTKQLTDQIKIIFKDKNYPILIDQEGGRVNRLRNFFNSDPLTGEFFGKLYLKDKKKFFQYYKIFLDQTSSLLRSIGVNINTLPVLDIRSKGSTSIIGDRSFSNNPKIVSKIGDMCINLFHSNKIGTVIKHIPGHGLAKVDSHKFTPIIKKDQKFLKKNDFYTFKKKSSLFAMTAHIIYSKIDNINTATQSKKVIQLIRKYIKFKNLIMSDDISMKSLRGPIGENTVKAFKAGCDLVLHCNGDYKEMIEVAAHSPYLNKFIIKKTSQFYRIIS</sequence>
<dbReference type="EMBL" id="LANA01000002">
    <property type="protein sequence ID" value="NMN68041.1"/>
    <property type="molecule type" value="Genomic_DNA"/>
</dbReference>
<keyword evidence="4" id="KW-0378">Hydrolase</keyword>
<dbReference type="EC" id="3.2.1.52" evidence="3"/>
<evidence type="ECO:0000313" key="7">
    <source>
        <dbReference type="EMBL" id="NMN68041.1"/>
    </source>
</evidence>
<dbReference type="Pfam" id="PF00933">
    <property type="entry name" value="Glyco_hydro_3"/>
    <property type="match status" value="1"/>
</dbReference>
<proteinExistence type="inferred from homology"/>
<dbReference type="PANTHER" id="PTHR30480:SF13">
    <property type="entry name" value="BETA-HEXOSAMINIDASE"/>
    <property type="match status" value="1"/>
</dbReference>
<evidence type="ECO:0000259" key="6">
    <source>
        <dbReference type="Pfam" id="PF00933"/>
    </source>
</evidence>
<dbReference type="SUPFAM" id="SSF51445">
    <property type="entry name" value="(Trans)glycosidases"/>
    <property type="match status" value="1"/>
</dbReference>
<comment type="similarity">
    <text evidence="2">Belongs to the glycosyl hydrolase 3 family.</text>
</comment>
<comment type="catalytic activity">
    <reaction evidence="1">
        <text>Hydrolysis of terminal non-reducing N-acetyl-D-hexosamine residues in N-acetyl-beta-D-hexosaminides.</text>
        <dbReference type="EC" id="3.2.1.52"/>
    </reaction>
</comment>
<dbReference type="InterPro" id="IPR001764">
    <property type="entry name" value="Glyco_hydro_3_N"/>
</dbReference>
<evidence type="ECO:0000256" key="1">
    <source>
        <dbReference type="ARBA" id="ARBA00001231"/>
    </source>
</evidence>
<keyword evidence="8" id="KW-1185">Reference proteome</keyword>
<accession>A0ABX1T399</accession>
<evidence type="ECO:0000256" key="2">
    <source>
        <dbReference type="ARBA" id="ARBA00005336"/>
    </source>
</evidence>
<dbReference type="InterPro" id="IPR017853">
    <property type="entry name" value="GH"/>
</dbReference>
<gene>
    <name evidence="7" type="ORF">VP91_00012000</name>
</gene>